<name>A0A0I9U078_9MYCO</name>
<dbReference type="RefSeq" id="WP_047316567.1">
    <property type="nucleotide sequence ID" value="NZ_LDPQ01000031.1"/>
</dbReference>
<dbReference type="Gene3D" id="1.20.1260.20">
    <property type="entry name" value="PPE superfamily"/>
    <property type="match status" value="1"/>
</dbReference>
<dbReference type="SUPFAM" id="SSF140459">
    <property type="entry name" value="PE/PPE dimer-like"/>
    <property type="match status" value="1"/>
</dbReference>
<dbReference type="PANTHER" id="PTHR46766:SF1">
    <property type="entry name" value="GLUTAMINE-RICH PROTEIN 2"/>
    <property type="match status" value="1"/>
</dbReference>
<protein>
    <recommendedName>
        <fullName evidence="2">PPE domain-containing protein</fullName>
    </recommendedName>
</protein>
<organism evidence="3 4">
    <name type="scientific">Mycobacterium haemophilum</name>
    <dbReference type="NCBI Taxonomy" id="29311"/>
    <lineage>
        <taxon>Bacteria</taxon>
        <taxon>Bacillati</taxon>
        <taxon>Actinomycetota</taxon>
        <taxon>Actinomycetes</taxon>
        <taxon>Mycobacteriales</taxon>
        <taxon>Mycobacteriaceae</taxon>
        <taxon>Mycobacterium</taxon>
    </lineage>
</organism>
<evidence type="ECO:0000256" key="1">
    <source>
        <dbReference type="ARBA" id="ARBA00010652"/>
    </source>
</evidence>
<evidence type="ECO:0000313" key="4">
    <source>
        <dbReference type="Proteomes" id="UP000036334"/>
    </source>
</evidence>
<dbReference type="InterPro" id="IPR038332">
    <property type="entry name" value="PPE_sf"/>
</dbReference>
<evidence type="ECO:0000313" key="3">
    <source>
        <dbReference type="EMBL" id="KLO34508.1"/>
    </source>
</evidence>
<dbReference type="EMBL" id="LDPR01000025">
    <property type="protein sequence ID" value="KLO34508.1"/>
    <property type="molecule type" value="Genomic_DNA"/>
</dbReference>
<dbReference type="GO" id="GO:0052572">
    <property type="term" value="P:response to host immune response"/>
    <property type="evidence" value="ECO:0007669"/>
    <property type="project" value="TreeGrafter"/>
</dbReference>
<reference evidence="3 4" key="1">
    <citation type="submission" date="2015-05" db="EMBL/GenBank/DDBJ databases">
        <title>Genome sequence of Mycobacterium haemophilum.</title>
        <authorList>
            <person name="Greninger A.L."/>
            <person name="Cunningham G."/>
            <person name="Miller S."/>
        </authorList>
    </citation>
    <scope>NUCLEOTIDE SEQUENCE [LARGE SCALE GENOMIC DNA]</scope>
    <source>
        <strain evidence="4">UC1</strain>
    </source>
</reference>
<feature type="domain" description="PPE" evidence="2">
    <location>
        <begin position="8"/>
        <end position="167"/>
    </location>
</feature>
<comment type="caution">
    <text evidence="3">The sequence shown here is derived from an EMBL/GenBank/DDBJ whole genome shotgun (WGS) entry which is preliminary data.</text>
</comment>
<sequence>MFEFELVDFSALTPEANAELLGDAGGANSLFLASRAWSALSRQLWIAVGNIYVALRALPRVWTGPAATGMAKAGARYLAWLRDTIAHVEVTAEQIERIGLARDAAWEAMVPKQRCTELREDIDDLIVRNQFGQFASVIAANEAIYHEYWERNARVMKDYAKEVATALSLMTPFAEAPQIVHQTKAVKTASCLVQ</sequence>
<dbReference type="PATRIC" id="fig|29311.18.peg.2924"/>
<dbReference type="PANTHER" id="PTHR46766">
    <property type="entry name" value="GLUTAMINE-RICH PROTEIN 2"/>
    <property type="match status" value="1"/>
</dbReference>
<dbReference type="STRING" id="1202450.B586_13805"/>
<evidence type="ECO:0000259" key="2">
    <source>
        <dbReference type="Pfam" id="PF00823"/>
    </source>
</evidence>
<dbReference type="Proteomes" id="UP000036334">
    <property type="component" value="Unassembled WGS sequence"/>
</dbReference>
<accession>A0A0I9U078</accession>
<gene>
    <name evidence="3" type="ORF">ABH38_18580</name>
</gene>
<proteinExistence type="inferred from homology"/>
<keyword evidence="4" id="KW-1185">Reference proteome</keyword>
<dbReference type="InterPro" id="IPR000030">
    <property type="entry name" value="PPE_dom"/>
</dbReference>
<dbReference type="AlphaFoldDB" id="A0A0I9U078"/>
<comment type="similarity">
    <text evidence="1">Belongs to the mycobacterial PPE family.</text>
</comment>
<dbReference type="Pfam" id="PF00823">
    <property type="entry name" value="PPE"/>
    <property type="match status" value="1"/>
</dbReference>